<feature type="transmembrane region" description="Helical" evidence="1">
    <location>
        <begin position="370"/>
        <end position="387"/>
    </location>
</feature>
<feature type="transmembrane region" description="Helical" evidence="1">
    <location>
        <begin position="13"/>
        <end position="32"/>
    </location>
</feature>
<gene>
    <name evidence="2" type="ORF">NCI00_09860</name>
</gene>
<evidence type="ECO:0000313" key="3">
    <source>
        <dbReference type="Proteomes" id="UP001204772"/>
    </source>
</evidence>
<feature type="transmembrane region" description="Helical" evidence="1">
    <location>
        <begin position="192"/>
        <end position="209"/>
    </location>
</feature>
<reference evidence="2 3" key="1">
    <citation type="submission" date="2022-06" db="EMBL/GenBank/DDBJ databases">
        <title>Runella sp. S5 genome sequencing.</title>
        <authorList>
            <person name="Park S."/>
        </authorList>
    </citation>
    <scope>NUCLEOTIDE SEQUENCE [LARGE SCALE GENOMIC DNA]</scope>
    <source>
        <strain evidence="2 3">S5</strain>
    </source>
</reference>
<name>A0ABT1FLU4_9BACT</name>
<keyword evidence="1" id="KW-1133">Transmembrane helix</keyword>
<feature type="transmembrane region" description="Helical" evidence="1">
    <location>
        <begin position="215"/>
        <end position="233"/>
    </location>
</feature>
<accession>A0ABT1FLU4</accession>
<dbReference type="RefSeq" id="WP_253526988.1">
    <property type="nucleotide sequence ID" value="NZ_JAMZEL010000003.1"/>
</dbReference>
<protein>
    <recommendedName>
        <fullName evidence="4">Glycosyltransferase RgtA/B/C/D-like domain-containing protein</fullName>
    </recommendedName>
</protein>
<evidence type="ECO:0008006" key="4">
    <source>
        <dbReference type="Google" id="ProtNLM"/>
    </source>
</evidence>
<dbReference type="EMBL" id="JAMZEL010000003">
    <property type="protein sequence ID" value="MCP1382729.1"/>
    <property type="molecule type" value="Genomic_DNA"/>
</dbReference>
<feature type="transmembrane region" description="Helical" evidence="1">
    <location>
        <begin position="41"/>
        <end position="62"/>
    </location>
</feature>
<keyword evidence="1" id="KW-0472">Membrane</keyword>
<keyword evidence="3" id="KW-1185">Reference proteome</keyword>
<evidence type="ECO:0000256" key="1">
    <source>
        <dbReference type="SAM" id="Phobius"/>
    </source>
</evidence>
<comment type="caution">
    <text evidence="2">The sequence shown here is derived from an EMBL/GenBank/DDBJ whole genome shotgun (WGS) entry which is preliminary data.</text>
</comment>
<feature type="transmembrane region" description="Helical" evidence="1">
    <location>
        <begin position="341"/>
        <end position="358"/>
    </location>
</feature>
<feature type="transmembrane region" description="Helical" evidence="1">
    <location>
        <begin position="240"/>
        <end position="260"/>
    </location>
</feature>
<proteinExistence type="predicted"/>
<keyword evidence="1" id="KW-0812">Transmembrane</keyword>
<organism evidence="2 3">
    <name type="scientific">Runella salmonicolor</name>
    <dbReference type="NCBI Taxonomy" id="2950278"/>
    <lineage>
        <taxon>Bacteria</taxon>
        <taxon>Pseudomonadati</taxon>
        <taxon>Bacteroidota</taxon>
        <taxon>Cytophagia</taxon>
        <taxon>Cytophagales</taxon>
        <taxon>Spirosomataceae</taxon>
        <taxon>Runella</taxon>
    </lineage>
</organism>
<feature type="transmembrane region" description="Helical" evidence="1">
    <location>
        <begin position="99"/>
        <end position="132"/>
    </location>
</feature>
<dbReference type="Proteomes" id="UP001204772">
    <property type="component" value="Unassembled WGS sequence"/>
</dbReference>
<evidence type="ECO:0000313" key="2">
    <source>
        <dbReference type="EMBL" id="MCP1382729.1"/>
    </source>
</evidence>
<feature type="transmembrane region" description="Helical" evidence="1">
    <location>
        <begin position="166"/>
        <end position="185"/>
    </location>
</feature>
<feature type="transmembrane region" description="Helical" evidence="1">
    <location>
        <begin position="311"/>
        <end position="329"/>
    </location>
</feature>
<sequence>MTPIWIQFDSSPTYFWITGHVLLAIFSVWLLLRRQPLSNGLFYTITILLTGFMRLPVFLFNYELDPDESQVLAQGLTLAVDPIIYQSVDPTTGGPLTSYFLAALAYAGVTLNFHLAHLLGWVITLISLFFTYHAATFLGLKKTAQWAMLPFIAFTGFIQLADFVSFYSETTSLFLLSVSLWFLAYWSTHKKFTTLQLILFGFLLGLLPLCKIQVLPMAFVVGVFAFIQLFLFQKSKMLRYGVVLVGSVVAVWGGWCLFLLSHNVLDDFVTFYIQANFQYKDALATANSRSPLLNFFRLPWVIIRGGSGFEWLFLPFCLLAFVFVVIVFFRKKSLRSLSLDSFFWLMIGAYLVMADIAITRTGSFYDHYNHFLFLPFLLLMSLFMKYLPTEARWIVLSTQVVFLVILVQKTLLHQPTNTYTHYPRNEDVSNAKVSSAILKYGNKGDYLAVWGWSCTFYVDTQMPQGVNENHTTRSAIKQPLQPIYLERYLNDLKRTEPPVFVDAVGEKAIWINDRSKYGHERFPILAKYIADNYTLKEELEDVRIYARNKKGNLTQ</sequence>